<protein>
    <recommendedName>
        <fullName evidence="8">Putative beta-barrel assembly-enhancing protease</fullName>
        <ecNumber evidence="8">3.4.-.-</ecNumber>
    </recommendedName>
</protein>
<comment type="cofactor">
    <cofactor evidence="8">
        <name>Zn(2+)</name>
        <dbReference type="ChEBI" id="CHEBI:29105"/>
    </cofactor>
    <text evidence="8">Binds 1 zinc ion per subunit.</text>
</comment>
<evidence type="ECO:0000256" key="8">
    <source>
        <dbReference type="HAMAP-Rule" id="MF_00997"/>
    </source>
</evidence>
<evidence type="ECO:0000256" key="7">
    <source>
        <dbReference type="ARBA" id="ARBA00023049"/>
    </source>
</evidence>
<keyword evidence="7 8" id="KW-0482">Metalloprotease</keyword>
<dbReference type="InterPro" id="IPR001915">
    <property type="entry name" value="Peptidase_M48"/>
</dbReference>
<dbReference type="Pfam" id="PF14559">
    <property type="entry name" value="TPR_19"/>
    <property type="match status" value="1"/>
</dbReference>
<keyword evidence="11" id="KW-1185">Reference proteome</keyword>
<evidence type="ECO:0000313" key="11">
    <source>
        <dbReference type="Proteomes" id="UP001320119"/>
    </source>
</evidence>
<feature type="signal peptide" evidence="8">
    <location>
        <begin position="1"/>
        <end position="21"/>
    </location>
</feature>
<dbReference type="CDD" id="cd07324">
    <property type="entry name" value="M48C_Oma1-like"/>
    <property type="match status" value="1"/>
</dbReference>
<dbReference type="GO" id="GO:0016020">
    <property type="term" value="C:membrane"/>
    <property type="evidence" value="ECO:0007669"/>
    <property type="project" value="InterPro"/>
</dbReference>
<evidence type="ECO:0000256" key="5">
    <source>
        <dbReference type="ARBA" id="ARBA00022801"/>
    </source>
</evidence>
<sequence length="475" mass="53486" precursor="true">MTFIRTLCALALCVTTSKSLAAVELPSIGDNSAGLISPSVEYALGRKALRQYRAYFPQAQDPYFEAYLDSLLDNMVVHSGLPDKPLSLLVIDDMSLNAFAAPGGIVGVNTGTFLMAQTEQQLASILAHELAHLSQRHYARRVAYQKSKAPLNWATMLGSILIMAAGEADAGIVAMTAAQAQQMSSSLAFSRDMEREADRVGLDTMINAGYDPHAMPQMFEQLLRASRYRAKVPEFLLTHPVTESRISDAKNRSQNYPKRHYPSDENFQILKARAILRHESSTQFAVKRFTNELNGISLSPLTARYGLVTALIESRRTEDALREYEILAKEYGHLLPVRIARADIYAAEDRLDLAIDILKRELAITPTNHILNVRYAEILMQASRYELGQSVLTEHVKRHPENAYVWYLLAETHGLAGHILEVHKARAEYFILLGIYEKAEIQLRNALKLTEDTKYEKPRLEQRLAYVRKLQNEKL</sequence>
<reference evidence="10 11" key="1">
    <citation type="journal article" date="2022" name="IScience">
        <title>An ultrasensitive nanofiber-based assay for enzymatic hydrolysis and deep-sea microbial degradation of cellulose.</title>
        <authorList>
            <person name="Tsudome M."/>
            <person name="Tachioka M."/>
            <person name="Miyazaki M."/>
            <person name="Uchimura K."/>
            <person name="Tsuda M."/>
            <person name="Takaki Y."/>
            <person name="Deguchi S."/>
        </authorList>
    </citation>
    <scope>NUCLEOTIDE SEQUENCE [LARGE SCALE GENOMIC DNA]</scope>
    <source>
        <strain evidence="10 11">GE09</strain>
    </source>
</reference>
<feature type="binding site" evidence="8">
    <location>
        <position position="132"/>
    </location>
    <ligand>
        <name>Zn(2+)</name>
        <dbReference type="ChEBI" id="CHEBI:29105"/>
        <note>catalytic</note>
    </ligand>
</feature>
<dbReference type="EC" id="3.4.-.-" evidence="8"/>
<dbReference type="RefSeq" id="WP_236981807.1">
    <property type="nucleotide sequence ID" value="NZ_AP023086.1"/>
</dbReference>
<dbReference type="InterPro" id="IPR011990">
    <property type="entry name" value="TPR-like_helical_dom_sf"/>
</dbReference>
<dbReference type="Pfam" id="PF01435">
    <property type="entry name" value="Peptidase_M48"/>
    <property type="match status" value="1"/>
</dbReference>
<evidence type="ECO:0000313" key="10">
    <source>
        <dbReference type="EMBL" id="BCD97853.1"/>
    </source>
</evidence>
<dbReference type="Proteomes" id="UP001320119">
    <property type="component" value="Chromosome"/>
</dbReference>
<evidence type="ECO:0000256" key="1">
    <source>
        <dbReference type="ARBA" id="ARBA00022670"/>
    </source>
</evidence>
<name>A0AAN1WHS5_9GAMM</name>
<dbReference type="GO" id="GO:0042597">
    <property type="term" value="C:periplasmic space"/>
    <property type="evidence" value="ECO:0007669"/>
    <property type="project" value="UniProtKB-SubCell"/>
</dbReference>
<keyword evidence="5 8" id="KW-0378">Hydrolase</keyword>
<dbReference type="GO" id="GO:0008270">
    <property type="term" value="F:zinc ion binding"/>
    <property type="evidence" value="ECO:0007669"/>
    <property type="project" value="UniProtKB-UniRule"/>
</dbReference>
<feature type="binding site" evidence="8">
    <location>
        <position position="128"/>
    </location>
    <ligand>
        <name>Zn(2+)</name>
        <dbReference type="ChEBI" id="CHEBI:29105"/>
        <note>catalytic</note>
    </ligand>
</feature>
<dbReference type="GO" id="GO:0051603">
    <property type="term" value="P:proteolysis involved in protein catabolic process"/>
    <property type="evidence" value="ECO:0007669"/>
    <property type="project" value="TreeGrafter"/>
</dbReference>
<dbReference type="PANTHER" id="PTHR22726:SF1">
    <property type="entry name" value="METALLOENDOPEPTIDASE OMA1, MITOCHONDRIAL"/>
    <property type="match status" value="1"/>
</dbReference>
<dbReference type="GO" id="GO:0004222">
    <property type="term" value="F:metalloendopeptidase activity"/>
    <property type="evidence" value="ECO:0007669"/>
    <property type="project" value="InterPro"/>
</dbReference>
<dbReference type="InterPro" id="IPR051156">
    <property type="entry name" value="Mito/Outer_Membr_Metalloprot"/>
</dbReference>
<feature type="active site" description="Proton donor" evidence="8">
    <location>
        <position position="198"/>
    </location>
</feature>
<evidence type="ECO:0000256" key="6">
    <source>
        <dbReference type="ARBA" id="ARBA00022833"/>
    </source>
</evidence>
<dbReference type="PANTHER" id="PTHR22726">
    <property type="entry name" value="METALLOENDOPEPTIDASE OMA1"/>
    <property type="match status" value="1"/>
</dbReference>
<keyword evidence="3 8" id="KW-0732">Signal</keyword>
<evidence type="ECO:0000256" key="3">
    <source>
        <dbReference type="ARBA" id="ARBA00022729"/>
    </source>
</evidence>
<dbReference type="HAMAP" id="MF_00997">
    <property type="entry name" value="Protease_BepA"/>
    <property type="match status" value="1"/>
</dbReference>
<dbReference type="AlphaFoldDB" id="A0AAN1WHS5"/>
<organism evidence="10 11">
    <name type="scientific">Marinagarivorans cellulosilyticus</name>
    <dbReference type="NCBI Taxonomy" id="2721545"/>
    <lineage>
        <taxon>Bacteria</taxon>
        <taxon>Pseudomonadati</taxon>
        <taxon>Pseudomonadota</taxon>
        <taxon>Gammaproteobacteria</taxon>
        <taxon>Cellvibrionales</taxon>
        <taxon>Cellvibrionaceae</taxon>
        <taxon>Marinagarivorans</taxon>
    </lineage>
</organism>
<feature type="chain" id="PRO_5042652456" description="Putative beta-barrel assembly-enhancing protease" evidence="8">
    <location>
        <begin position="22"/>
        <end position="475"/>
    </location>
</feature>
<dbReference type="Gene3D" id="3.30.2010.10">
    <property type="entry name" value="Metalloproteases ('zincins'), catalytic domain"/>
    <property type="match status" value="1"/>
</dbReference>
<dbReference type="KEGG" id="marq:MARGE09_P2054"/>
<evidence type="ECO:0000259" key="9">
    <source>
        <dbReference type="Pfam" id="PF01435"/>
    </source>
</evidence>
<dbReference type="SUPFAM" id="SSF48452">
    <property type="entry name" value="TPR-like"/>
    <property type="match status" value="1"/>
</dbReference>
<gene>
    <name evidence="10" type="ORF">MARGE09_P2054</name>
</gene>
<keyword evidence="1 8" id="KW-0645">Protease</keyword>
<dbReference type="Gene3D" id="1.25.40.10">
    <property type="entry name" value="Tetratricopeptide repeat domain"/>
    <property type="match status" value="1"/>
</dbReference>
<feature type="active site" evidence="8">
    <location>
        <position position="129"/>
    </location>
</feature>
<keyword evidence="2 8" id="KW-0479">Metal-binding</keyword>
<comment type="similarity">
    <text evidence="8">Belongs to the peptidase M48 family. BepA subfamily.</text>
</comment>
<dbReference type="InterPro" id="IPR030873">
    <property type="entry name" value="Protease_BepA"/>
</dbReference>
<feature type="binding site" evidence="8">
    <location>
        <position position="194"/>
    </location>
    <ligand>
        <name>Zn(2+)</name>
        <dbReference type="ChEBI" id="CHEBI:29105"/>
        <note>catalytic</note>
    </ligand>
</feature>
<feature type="domain" description="Peptidase M48" evidence="9">
    <location>
        <begin position="65"/>
        <end position="252"/>
    </location>
</feature>
<keyword evidence="4 8" id="KW-0574">Periplasm</keyword>
<comment type="function">
    <text evidence="8">Functions as both a chaperone and a metalloprotease. Maintains the integrity of the outer membrane by promoting either the assembly or the elimination of outer membrane proteins, depending on their folding state.</text>
</comment>
<accession>A0AAN1WHS5</accession>
<keyword evidence="6 8" id="KW-0862">Zinc</keyword>
<comment type="subcellular location">
    <subcellularLocation>
        <location evidence="8">Periplasm</location>
    </subcellularLocation>
</comment>
<evidence type="ECO:0000256" key="2">
    <source>
        <dbReference type="ARBA" id="ARBA00022723"/>
    </source>
</evidence>
<dbReference type="EMBL" id="AP023086">
    <property type="protein sequence ID" value="BCD97853.1"/>
    <property type="molecule type" value="Genomic_DNA"/>
</dbReference>
<evidence type="ECO:0000256" key="4">
    <source>
        <dbReference type="ARBA" id="ARBA00022764"/>
    </source>
</evidence>
<proteinExistence type="inferred from homology"/>